<dbReference type="EMBL" id="CM023476">
    <property type="protein sequence ID" value="KAH7941144.1"/>
    <property type="molecule type" value="Genomic_DNA"/>
</dbReference>
<reference evidence="1" key="1">
    <citation type="submission" date="2020-05" db="EMBL/GenBank/DDBJ databases">
        <title>Large-scale comparative analyses of tick genomes elucidate their genetic diversity and vector capacities.</title>
        <authorList>
            <person name="Jia N."/>
            <person name="Wang J."/>
            <person name="Shi W."/>
            <person name="Du L."/>
            <person name="Sun Y."/>
            <person name="Zhan W."/>
            <person name="Jiang J."/>
            <person name="Wang Q."/>
            <person name="Zhang B."/>
            <person name="Ji P."/>
            <person name="Sakyi L.B."/>
            <person name="Cui X."/>
            <person name="Yuan T."/>
            <person name="Jiang B."/>
            <person name="Yang W."/>
            <person name="Lam T.T.-Y."/>
            <person name="Chang Q."/>
            <person name="Ding S."/>
            <person name="Wang X."/>
            <person name="Zhu J."/>
            <person name="Ruan X."/>
            <person name="Zhao L."/>
            <person name="Wei J."/>
            <person name="Que T."/>
            <person name="Du C."/>
            <person name="Cheng J."/>
            <person name="Dai P."/>
            <person name="Han X."/>
            <person name="Huang E."/>
            <person name="Gao Y."/>
            <person name="Liu J."/>
            <person name="Shao H."/>
            <person name="Ye R."/>
            <person name="Li L."/>
            <person name="Wei W."/>
            <person name="Wang X."/>
            <person name="Wang C."/>
            <person name="Yang T."/>
            <person name="Huo Q."/>
            <person name="Li W."/>
            <person name="Guo W."/>
            <person name="Chen H."/>
            <person name="Zhou L."/>
            <person name="Ni X."/>
            <person name="Tian J."/>
            <person name="Zhou Y."/>
            <person name="Sheng Y."/>
            <person name="Liu T."/>
            <person name="Pan Y."/>
            <person name="Xia L."/>
            <person name="Li J."/>
            <person name="Zhao F."/>
            <person name="Cao W."/>
        </authorList>
    </citation>
    <scope>NUCLEOTIDE SEQUENCE</scope>
    <source>
        <strain evidence="1">Dsil-2018</strain>
    </source>
</reference>
<dbReference type="Proteomes" id="UP000821865">
    <property type="component" value="Chromosome 7"/>
</dbReference>
<protein>
    <submittedName>
        <fullName evidence="1">Uncharacterized protein</fullName>
    </submittedName>
</protein>
<accession>A0ACB8CEI8</accession>
<organism evidence="1 2">
    <name type="scientific">Dermacentor silvarum</name>
    <name type="common">Tick</name>
    <dbReference type="NCBI Taxonomy" id="543639"/>
    <lineage>
        <taxon>Eukaryota</taxon>
        <taxon>Metazoa</taxon>
        <taxon>Ecdysozoa</taxon>
        <taxon>Arthropoda</taxon>
        <taxon>Chelicerata</taxon>
        <taxon>Arachnida</taxon>
        <taxon>Acari</taxon>
        <taxon>Parasitiformes</taxon>
        <taxon>Ixodida</taxon>
        <taxon>Ixodoidea</taxon>
        <taxon>Ixodidae</taxon>
        <taxon>Rhipicephalinae</taxon>
        <taxon>Dermacentor</taxon>
    </lineage>
</organism>
<name>A0ACB8CEI8_DERSI</name>
<evidence type="ECO:0000313" key="1">
    <source>
        <dbReference type="EMBL" id="KAH7941144.1"/>
    </source>
</evidence>
<keyword evidence="2" id="KW-1185">Reference proteome</keyword>
<proteinExistence type="predicted"/>
<sequence length="515" mass="57624">MDVIEVEGEDITPEVMQDPGWIAAHEKRHRSGKLNNEQGERQVKKPAITAQYKSDVRIRQPPTAPKQPQLPHDDFKIVIRPRGGFDAARLHTVVVRDGVLLGADLTHEAARDDTLRINARQNTLTMSTPVKDNAIKYSKLEEIRIGNQTYAAAAYITAPEDTSKGVIHGVPENESQEVIEKSLVTDRNPTILHARRMGRTNSIVIVFEGTHVPHYVYYRGAEYRCLLHKKKHEVCEQCGRIGHRLDVCPNPNNKKCRGCGIPNPTEEHQCTPSCKLCGKQHITGDKKCTEIFRTPYLLKKRQWERTRQEQQRLSAEDRTSRSRERPNPNSTDAGGNGRGGGSSRSRSRSYPRLPQGGGDGGRRSRSRTPSRSRTRSGSAAATPRQRQQQGPGPQQQDQSKVSWADRVSPPAQQQLDCGRSTLEQQLAQIQATLAQVLQENRGLRAKIAQLEAEKTRDRSRTPSVSGRAVTTNPTPMQVKRYIIHVLETAAEPEFQLTTAENVSVALFSIIVIWVS</sequence>
<gene>
    <name evidence="1" type="ORF">HPB49_010378</name>
</gene>
<evidence type="ECO:0000313" key="2">
    <source>
        <dbReference type="Proteomes" id="UP000821865"/>
    </source>
</evidence>
<comment type="caution">
    <text evidence="1">The sequence shown here is derived from an EMBL/GenBank/DDBJ whole genome shotgun (WGS) entry which is preliminary data.</text>
</comment>